<dbReference type="EMBL" id="JAYMGO010000003">
    <property type="protein sequence ID" value="KAL1278684.1"/>
    <property type="molecule type" value="Genomic_DNA"/>
</dbReference>
<evidence type="ECO:0000313" key="2">
    <source>
        <dbReference type="Proteomes" id="UP001558613"/>
    </source>
</evidence>
<protein>
    <submittedName>
        <fullName evidence="1">Uncharacterized protein</fullName>
    </submittedName>
</protein>
<keyword evidence="2" id="KW-1185">Reference proteome</keyword>
<accession>A0ABR3NNU5</accession>
<proteinExistence type="predicted"/>
<organism evidence="1 2">
    <name type="scientific">Cirrhinus molitorella</name>
    <name type="common">mud carp</name>
    <dbReference type="NCBI Taxonomy" id="172907"/>
    <lineage>
        <taxon>Eukaryota</taxon>
        <taxon>Metazoa</taxon>
        <taxon>Chordata</taxon>
        <taxon>Craniata</taxon>
        <taxon>Vertebrata</taxon>
        <taxon>Euteleostomi</taxon>
        <taxon>Actinopterygii</taxon>
        <taxon>Neopterygii</taxon>
        <taxon>Teleostei</taxon>
        <taxon>Ostariophysi</taxon>
        <taxon>Cypriniformes</taxon>
        <taxon>Cyprinidae</taxon>
        <taxon>Labeoninae</taxon>
        <taxon>Labeonini</taxon>
        <taxon>Cirrhinus</taxon>
    </lineage>
</organism>
<comment type="caution">
    <text evidence="1">The sequence shown here is derived from an EMBL/GenBank/DDBJ whole genome shotgun (WGS) entry which is preliminary data.</text>
</comment>
<reference evidence="1 2" key="1">
    <citation type="submission" date="2023-09" db="EMBL/GenBank/DDBJ databases">
        <authorList>
            <person name="Wang M."/>
        </authorList>
    </citation>
    <scope>NUCLEOTIDE SEQUENCE [LARGE SCALE GENOMIC DNA]</scope>
    <source>
        <strain evidence="1">GT-2023</strain>
        <tissue evidence="1">Liver</tissue>
    </source>
</reference>
<name>A0ABR3NNU5_9TELE</name>
<evidence type="ECO:0000313" key="1">
    <source>
        <dbReference type="EMBL" id="KAL1278684.1"/>
    </source>
</evidence>
<gene>
    <name evidence="1" type="ORF">QQF64_025357</name>
</gene>
<dbReference type="Proteomes" id="UP001558613">
    <property type="component" value="Unassembled WGS sequence"/>
</dbReference>
<sequence length="78" mass="8651">MNKEHRFGECNGKLIQALAALDPAGESFLHKTKLKPLLDLTGAELVDSENAVAKKFLCTEIDALPNETWTVAKIDKIW</sequence>